<feature type="signal peptide" evidence="1">
    <location>
        <begin position="1"/>
        <end position="29"/>
    </location>
</feature>
<accession>A0A4R6QS29</accession>
<sequence>MIRLKTVLGRALLGGVAMVAELASAGAHAGPIEGRWAGDRLQLVISPGGGRVEMECASGSFPGPVLADASGGFVAMGTFDQQRPGAQQADAPVTPGKARYAGELKEGTLRLTISPEGGAAPEVFNLRKDARIKLVRCL</sequence>
<dbReference type="RefSeq" id="WP_133700692.1">
    <property type="nucleotide sequence ID" value="NZ_SNXS01000002.1"/>
</dbReference>
<dbReference type="Proteomes" id="UP000295361">
    <property type="component" value="Unassembled WGS sequence"/>
</dbReference>
<keyword evidence="3" id="KW-1185">Reference proteome</keyword>
<proteinExistence type="predicted"/>
<feature type="chain" id="PRO_5020484531" evidence="1">
    <location>
        <begin position="30"/>
        <end position="138"/>
    </location>
</feature>
<dbReference type="EMBL" id="SNXS01000002">
    <property type="protein sequence ID" value="TDP73299.1"/>
    <property type="molecule type" value="Genomic_DNA"/>
</dbReference>
<evidence type="ECO:0000313" key="2">
    <source>
        <dbReference type="EMBL" id="TDP73299.1"/>
    </source>
</evidence>
<evidence type="ECO:0000256" key="1">
    <source>
        <dbReference type="SAM" id="SignalP"/>
    </source>
</evidence>
<dbReference type="OrthoDB" id="6586924at2"/>
<dbReference type="InParanoid" id="A0A4R6QS29"/>
<gene>
    <name evidence="2" type="ORF">DES47_1021061</name>
</gene>
<dbReference type="AlphaFoldDB" id="A0A4R6QS29"/>
<reference evidence="2 3" key="1">
    <citation type="submission" date="2019-03" db="EMBL/GenBank/DDBJ databases">
        <title>Genomic Encyclopedia of Type Strains, Phase IV (KMG-IV): sequencing the most valuable type-strain genomes for metagenomic binning, comparative biology and taxonomic classification.</title>
        <authorList>
            <person name="Goeker M."/>
        </authorList>
    </citation>
    <scope>NUCLEOTIDE SEQUENCE [LARGE SCALE GENOMIC DNA]</scope>
    <source>
        <strain evidence="2 3">DSM 16998</strain>
    </source>
</reference>
<protein>
    <submittedName>
        <fullName evidence="2">Uncharacterized protein</fullName>
    </submittedName>
</protein>
<evidence type="ECO:0000313" key="3">
    <source>
        <dbReference type="Proteomes" id="UP000295361"/>
    </source>
</evidence>
<keyword evidence="1" id="KW-0732">Signal</keyword>
<organism evidence="2 3">
    <name type="scientific">Roseateles toxinivorans</name>
    <dbReference type="NCBI Taxonomy" id="270368"/>
    <lineage>
        <taxon>Bacteria</taxon>
        <taxon>Pseudomonadati</taxon>
        <taxon>Pseudomonadota</taxon>
        <taxon>Betaproteobacteria</taxon>
        <taxon>Burkholderiales</taxon>
        <taxon>Sphaerotilaceae</taxon>
        <taxon>Roseateles</taxon>
    </lineage>
</organism>
<comment type="caution">
    <text evidence="2">The sequence shown here is derived from an EMBL/GenBank/DDBJ whole genome shotgun (WGS) entry which is preliminary data.</text>
</comment>
<name>A0A4R6QS29_9BURK</name>